<keyword evidence="1" id="KW-0812">Transmembrane</keyword>
<evidence type="ECO:0000313" key="3">
    <source>
        <dbReference type="Proteomes" id="UP001501822"/>
    </source>
</evidence>
<keyword evidence="1" id="KW-0472">Membrane</keyword>
<feature type="transmembrane region" description="Helical" evidence="1">
    <location>
        <begin position="237"/>
        <end position="259"/>
    </location>
</feature>
<evidence type="ECO:0000313" key="2">
    <source>
        <dbReference type="EMBL" id="GAA0359914.1"/>
    </source>
</evidence>
<dbReference type="RefSeq" id="WP_252803843.1">
    <property type="nucleotide sequence ID" value="NZ_BAAABM010000053.1"/>
</dbReference>
<keyword evidence="3" id="KW-1185">Reference proteome</keyword>
<evidence type="ECO:0000256" key="1">
    <source>
        <dbReference type="SAM" id="Phobius"/>
    </source>
</evidence>
<reference evidence="2 3" key="1">
    <citation type="journal article" date="2019" name="Int. J. Syst. Evol. Microbiol.">
        <title>The Global Catalogue of Microorganisms (GCM) 10K type strain sequencing project: providing services to taxonomists for standard genome sequencing and annotation.</title>
        <authorList>
            <consortium name="The Broad Institute Genomics Platform"/>
            <consortium name="The Broad Institute Genome Sequencing Center for Infectious Disease"/>
            <person name="Wu L."/>
            <person name="Ma J."/>
        </authorList>
    </citation>
    <scope>NUCLEOTIDE SEQUENCE [LARGE SCALE GENOMIC DNA]</scope>
    <source>
        <strain evidence="2 3">JCM 3146</strain>
    </source>
</reference>
<feature type="transmembrane region" description="Helical" evidence="1">
    <location>
        <begin position="172"/>
        <end position="193"/>
    </location>
</feature>
<dbReference type="PROSITE" id="PS51257">
    <property type="entry name" value="PROKAR_LIPOPROTEIN"/>
    <property type="match status" value="1"/>
</dbReference>
<keyword evidence="1" id="KW-1133">Transmembrane helix</keyword>
<name>A0ABN0XB98_9ACTN</name>
<dbReference type="EMBL" id="BAAABM010000053">
    <property type="protein sequence ID" value="GAA0359914.1"/>
    <property type="molecule type" value="Genomic_DNA"/>
</dbReference>
<feature type="transmembrane region" description="Helical" evidence="1">
    <location>
        <begin position="200"/>
        <end position="217"/>
    </location>
</feature>
<gene>
    <name evidence="2" type="ORF">GCM10010151_57140</name>
</gene>
<organism evidence="2 3">
    <name type="scientific">Actinoallomurus spadix</name>
    <dbReference type="NCBI Taxonomy" id="79912"/>
    <lineage>
        <taxon>Bacteria</taxon>
        <taxon>Bacillati</taxon>
        <taxon>Actinomycetota</taxon>
        <taxon>Actinomycetes</taxon>
        <taxon>Streptosporangiales</taxon>
        <taxon>Thermomonosporaceae</taxon>
        <taxon>Actinoallomurus</taxon>
    </lineage>
</organism>
<evidence type="ECO:0008006" key="4">
    <source>
        <dbReference type="Google" id="ProtNLM"/>
    </source>
</evidence>
<protein>
    <recommendedName>
        <fullName evidence="4">Lipoprotein</fullName>
    </recommendedName>
</protein>
<dbReference type="Proteomes" id="UP001501822">
    <property type="component" value="Unassembled WGS sequence"/>
</dbReference>
<comment type="caution">
    <text evidence="2">The sequence shown here is derived from an EMBL/GenBank/DDBJ whole genome shotgun (WGS) entry which is preliminary data.</text>
</comment>
<sequence length="271" mass="28025">MGWRRWAAPAAVVFLFLVAVGCGAGGPRPAPGAHVTVVLRADGGGRVDLWASGGMRADRDLRDLGRRVAAALFRGKALGPTTVRPGTAVTFARTEVPRAYRPGPRPGFDVAGEGAGAVLKAAGYSGYTLRIRPPLVRTSLGARTHPPGFEYTWRVSPGDPPPAGRIVLRPRLLHWAVEMALLAVAAAGVLTAFAARDARVGYGGCAAGAVAAVTVLLSDHGSGDALGTLGYLDGAPLTHVTRLPLVALPMVALAVIRLLRLIAGHAPTRPE</sequence>
<accession>A0ABN0XB98</accession>
<proteinExistence type="predicted"/>